<name>A0ABU6JE00_9BURK</name>
<sequence length="80" mass="8671">MAMTYEAYIDELTMLITEMYDVSEEAAIKQVIRAQAADGSGAEAAKANSTTTAADTSPDQHAQKVTANTRMQQKTPWTTV</sequence>
<accession>A0ABU6JE00</accession>
<feature type="compositionally biased region" description="Polar residues" evidence="1">
    <location>
        <begin position="48"/>
        <end position="80"/>
    </location>
</feature>
<keyword evidence="3" id="KW-1185">Reference proteome</keyword>
<organism evidence="2 3">
    <name type="scientific">Noviherbaspirillum album</name>
    <dbReference type="NCBI Taxonomy" id="3080276"/>
    <lineage>
        <taxon>Bacteria</taxon>
        <taxon>Pseudomonadati</taxon>
        <taxon>Pseudomonadota</taxon>
        <taxon>Betaproteobacteria</taxon>
        <taxon>Burkholderiales</taxon>
        <taxon>Oxalobacteraceae</taxon>
        <taxon>Noviherbaspirillum</taxon>
    </lineage>
</organism>
<protein>
    <submittedName>
        <fullName evidence="2">Uncharacterized protein</fullName>
    </submittedName>
</protein>
<dbReference type="EMBL" id="JAWIIV010000021">
    <property type="protein sequence ID" value="MEC4721753.1"/>
    <property type="molecule type" value="Genomic_DNA"/>
</dbReference>
<evidence type="ECO:0000313" key="2">
    <source>
        <dbReference type="EMBL" id="MEC4721753.1"/>
    </source>
</evidence>
<gene>
    <name evidence="2" type="ORF">RY831_21525</name>
</gene>
<dbReference type="Proteomes" id="UP001352263">
    <property type="component" value="Unassembled WGS sequence"/>
</dbReference>
<dbReference type="RefSeq" id="WP_326508438.1">
    <property type="nucleotide sequence ID" value="NZ_JAWIIV010000021.1"/>
</dbReference>
<reference evidence="2 3" key="1">
    <citation type="submission" date="2023-10" db="EMBL/GenBank/DDBJ databases">
        <title>Noviherbaspirillum sp. CPCC 100848 genome assembly.</title>
        <authorList>
            <person name="Li X.Y."/>
            <person name="Fang X.M."/>
        </authorList>
    </citation>
    <scope>NUCLEOTIDE SEQUENCE [LARGE SCALE GENOMIC DNA]</scope>
    <source>
        <strain evidence="2 3">CPCC 100848</strain>
    </source>
</reference>
<evidence type="ECO:0000313" key="3">
    <source>
        <dbReference type="Proteomes" id="UP001352263"/>
    </source>
</evidence>
<feature type="compositionally biased region" description="Low complexity" evidence="1">
    <location>
        <begin position="38"/>
        <end position="47"/>
    </location>
</feature>
<comment type="caution">
    <text evidence="2">The sequence shown here is derived from an EMBL/GenBank/DDBJ whole genome shotgun (WGS) entry which is preliminary data.</text>
</comment>
<proteinExistence type="predicted"/>
<evidence type="ECO:0000256" key="1">
    <source>
        <dbReference type="SAM" id="MobiDB-lite"/>
    </source>
</evidence>
<feature type="region of interest" description="Disordered" evidence="1">
    <location>
        <begin position="38"/>
        <end position="80"/>
    </location>
</feature>